<dbReference type="SUPFAM" id="SSF48452">
    <property type="entry name" value="TPR-like"/>
    <property type="match status" value="2"/>
</dbReference>
<dbReference type="AlphaFoldDB" id="A0A4R3L2B9"/>
<dbReference type="Pfam" id="PF13374">
    <property type="entry name" value="TPR_10"/>
    <property type="match status" value="1"/>
</dbReference>
<accession>A0A4R3L2B9</accession>
<dbReference type="PANTHER" id="PTHR43289">
    <property type="entry name" value="MITOGEN-ACTIVATED PROTEIN KINASE KINASE KINASE 20-RELATED"/>
    <property type="match status" value="1"/>
</dbReference>
<dbReference type="Gene3D" id="3.30.200.20">
    <property type="entry name" value="Phosphorylase Kinase, domain 1"/>
    <property type="match status" value="1"/>
</dbReference>
<evidence type="ECO:0000313" key="7">
    <source>
        <dbReference type="Proteomes" id="UP000294599"/>
    </source>
</evidence>
<evidence type="ECO:0000256" key="1">
    <source>
        <dbReference type="ARBA" id="ARBA00022679"/>
    </source>
</evidence>
<comment type="caution">
    <text evidence="6">The sequence shown here is derived from an EMBL/GenBank/DDBJ whole genome shotgun (WGS) entry which is preliminary data.</text>
</comment>
<dbReference type="GO" id="GO:0005524">
    <property type="term" value="F:ATP binding"/>
    <property type="evidence" value="ECO:0007669"/>
    <property type="project" value="UniProtKB-KW"/>
</dbReference>
<dbReference type="SMART" id="SM00028">
    <property type="entry name" value="TPR"/>
    <property type="match status" value="6"/>
</dbReference>
<dbReference type="PROSITE" id="PS50011">
    <property type="entry name" value="PROTEIN_KINASE_DOM"/>
    <property type="match status" value="1"/>
</dbReference>
<feature type="domain" description="Protein kinase" evidence="5">
    <location>
        <begin position="314"/>
        <end position="606"/>
    </location>
</feature>
<keyword evidence="2" id="KW-0547">Nucleotide-binding</keyword>
<dbReference type="CDD" id="cd14014">
    <property type="entry name" value="STKc_PknB_like"/>
    <property type="match status" value="1"/>
</dbReference>
<dbReference type="SUPFAM" id="SSF56112">
    <property type="entry name" value="Protein kinase-like (PK-like)"/>
    <property type="match status" value="1"/>
</dbReference>
<name>A0A4R3L2B9_9GAMM</name>
<keyword evidence="4" id="KW-0067">ATP-binding</keyword>
<evidence type="ECO:0000256" key="2">
    <source>
        <dbReference type="ARBA" id="ARBA00022741"/>
    </source>
</evidence>
<dbReference type="InterPro" id="IPR011990">
    <property type="entry name" value="TPR-like_helical_dom_sf"/>
</dbReference>
<dbReference type="Gene3D" id="1.25.40.10">
    <property type="entry name" value="Tetratricopeptide repeat domain"/>
    <property type="match status" value="2"/>
</dbReference>
<evidence type="ECO:0000256" key="4">
    <source>
        <dbReference type="ARBA" id="ARBA00022840"/>
    </source>
</evidence>
<dbReference type="InterPro" id="IPR008271">
    <property type="entry name" value="Ser/Thr_kinase_AS"/>
</dbReference>
<dbReference type="SMART" id="SM00220">
    <property type="entry name" value="S_TKc"/>
    <property type="match status" value="1"/>
</dbReference>
<reference evidence="6 7" key="1">
    <citation type="submission" date="2019-03" db="EMBL/GenBank/DDBJ databases">
        <title>Genomic Encyclopedia of Type Strains, Phase IV (KMG-IV): sequencing the most valuable type-strain genomes for metagenomic binning, comparative biology and taxonomic classification.</title>
        <authorList>
            <person name="Goeker M."/>
        </authorList>
    </citation>
    <scope>NUCLEOTIDE SEQUENCE [LARGE SCALE GENOMIC DNA]</scope>
    <source>
        <strain evidence="6 7">DSM 21944</strain>
    </source>
</reference>
<sequence length="1033" mass="113425">MSFHRRRRLPHDSGGFLDAQAPEVAQFDNACLGRVDRFQLFQGVIQAEQLDIVGFADLFKVSQRHALAAVAFRRRATTGVIDQDLAHQPCADREQVAAVVGFDGIESGKPQPGLVDQGRGLQGVIASLATEELFRQTMQFRVQRADQSVAGTGVALAPVGKKLGHGRFHVPECSEIPRRTARMPTRAEHARIFRVSLASIRARIRRRGSRRRPGRYTGSGERVGDWGAAMDLSVEMTAMRLLEQALALPLSQRAAWLATLQAEDRVLARLRELLAAATEADTFLETPLAPSLAAAAPGDRGHGLPKAGDRLGAWRIVRELDRGGMGVVYLGRRDDGTYEQLAAIKLIRTGELIGHAQHAQLVSRFQNERRLLARLDHRNIARILDGGETAAGEPFLAMEFVDGPSLLVHCDEARLDVPARIAVFRKVCAGVQAAHRHLIVHRDLKPQNILVGADGEPRLLDFGIARILEPDAPDGSATQTQFVAMTPAYASPEQLRQEALTTASDIYSLGVILFELLTGVRPYRMDNKSPAQAERLISTGARSQLRRALLDAPLPDGERRARLARISTDLERIVAKAMHPDPVRRYESAQALADDLQRQLRGQPVLAHPDSLRYRIGKFVRRHRIGTAAAALALLAILAATAAAFWQARQANRAAADMALVNRFLTDVIQVSNPFAAGEEMTLGDALDEAAGKIDERFADRPDIAVDIRNTLAESLQARFRTEAAGQQYERAAQDGERLFGRHDHRVLMALNGLAAVRKDQSRMSEAVAIYEDILGRIEESGHTQLPTYAGALNDLGVAHLIMENHAKAAGYLQRSLDAMEHVNRPEDEALFEENRALTTISLAQAHRSMGNLDRAAELYDQGQRELERLYPDGAPQLGVVLNSQARLAQDRGNLPAAIDFQKRSIAMLEKTLRGDHAHKLVPMVNLARLALTQGDLALAEEWAGKAMAMADRLYASGAPHPLHVNALSALAAVRMAQERREEAATMLGFARDMLPRIDSVPRSTSDRIAGQIGELCADRSRPPLSVCRQRDE</sequence>
<dbReference type="InterPro" id="IPR019734">
    <property type="entry name" value="TPR_rpt"/>
</dbReference>
<dbReference type="InterPro" id="IPR011009">
    <property type="entry name" value="Kinase-like_dom_sf"/>
</dbReference>
<dbReference type="GO" id="GO:0004674">
    <property type="term" value="F:protein serine/threonine kinase activity"/>
    <property type="evidence" value="ECO:0007669"/>
    <property type="project" value="TreeGrafter"/>
</dbReference>
<proteinExistence type="predicted"/>
<keyword evidence="1" id="KW-0808">Transferase</keyword>
<dbReference type="Pfam" id="PF13424">
    <property type="entry name" value="TPR_12"/>
    <property type="match status" value="2"/>
</dbReference>
<dbReference type="Proteomes" id="UP000294599">
    <property type="component" value="Unassembled WGS sequence"/>
</dbReference>
<dbReference type="PROSITE" id="PS00108">
    <property type="entry name" value="PROTEIN_KINASE_ST"/>
    <property type="match status" value="1"/>
</dbReference>
<dbReference type="InterPro" id="IPR000719">
    <property type="entry name" value="Prot_kinase_dom"/>
</dbReference>
<keyword evidence="7" id="KW-1185">Reference proteome</keyword>
<dbReference type="Pfam" id="PF00069">
    <property type="entry name" value="Pkinase"/>
    <property type="match status" value="1"/>
</dbReference>
<gene>
    <name evidence="6" type="ORF">EDC25_12813</name>
</gene>
<dbReference type="EMBL" id="SMAF01000028">
    <property type="protein sequence ID" value="TCS93332.1"/>
    <property type="molecule type" value="Genomic_DNA"/>
</dbReference>
<keyword evidence="3 6" id="KW-0418">Kinase</keyword>
<evidence type="ECO:0000256" key="3">
    <source>
        <dbReference type="ARBA" id="ARBA00022777"/>
    </source>
</evidence>
<evidence type="ECO:0000259" key="5">
    <source>
        <dbReference type="PROSITE" id="PS50011"/>
    </source>
</evidence>
<dbReference type="Gene3D" id="1.10.510.10">
    <property type="entry name" value="Transferase(Phosphotransferase) domain 1"/>
    <property type="match status" value="1"/>
</dbReference>
<protein>
    <submittedName>
        <fullName evidence="6">Serine/threonine-protein kinase</fullName>
    </submittedName>
</protein>
<dbReference type="PANTHER" id="PTHR43289:SF34">
    <property type="entry name" value="SERINE_THREONINE-PROTEIN KINASE YBDM-RELATED"/>
    <property type="match status" value="1"/>
</dbReference>
<organism evidence="6 7">
    <name type="scientific">Pseudofulvimonas gallinarii</name>
    <dbReference type="NCBI Taxonomy" id="634155"/>
    <lineage>
        <taxon>Bacteria</taxon>
        <taxon>Pseudomonadati</taxon>
        <taxon>Pseudomonadota</taxon>
        <taxon>Gammaproteobacteria</taxon>
        <taxon>Lysobacterales</taxon>
        <taxon>Rhodanobacteraceae</taxon>
        <taxon>Pseudofulvimonas</taxon>
    </lineage>
</organism>
<evidence type="ECO:0000313" key="6">
    <source>
        <dbReference type="EMBL" id="TCS93332.1"/>
    </source>
</evidence>